<evidence type="ECO:0000313" key="2">
    <source>
        <dbReference type="Proteomes" id="UP000315423"/>
    </source>
</evidence>
<sequence length="222" mass="25522">MHMEHKSTSDINDIISEIIHDVRELGQYIKVCIDRSVRSLEEQNTDMADRLIENKKKVSILGDVIEDKCTQTMTLKISPIQLRTLKGILRIVIDLENIKNLSIDIAYITKATSHSPHIKPLVDIPRMSVILQEMLEGSLDALEKRDAELAKKIAIRDDEIDALFDQIRRELITYMIEDPKKITNASHLTFASRYLERMGDHMINLCERVVYIVTGLKVDLNQ</sequence>
<proteinExistence type="predicted"/>
<protein>
    <submittedName>
        <fullName evidence="1">Phosphate transport system regulatory protein PhoU</fullName>
    </submittedName>
</protein>
<accession>A0AC61SAC9</accession>
<reference evidence="1" key="1">
    <citation type="submission" date="2018-09" db="EMBL/GenBank/DDBJ databases">
        <title>A genomic encyclopedia of anaerobic methanotrophic archaea.</title>
        <authorList>
            <person name="Skennerton C.T."/>
            <person name="Chadwick G.L."/>
            <person name="Laso-Perez R."/>
            <person name="Leu A.O."/>
            <person name="Speth D.R."/>
            <person name="Yu H."/>
            <person name="Morgan-Lang C."/>
            <person name="Hatzenpichler R."/>
            <person name="Goudeau D."/>
            <person name="Malmstrom R."/>
            <person name="Woyke T."/>
            <person name="Hallam S."/>
            <person name="Tyson G.W."/>
            <person name="Wegener G."/>
            <person name="Boetius A."/>
            <person name="Orphan V.J."/>
        </authorList>
    </citation>
    <scope>NUCLEOTIDE SEQUENCE</scope>
    <source>
        <strain evidence="1">CONS3730D10UFb2</strain>
    </source>
</reference>
<evidence type="ECO:0000313" key="1">
    <source>
        <dbReference type="EMBL" id="TKY91661.1"/>
    </source>
</evidence>
<name>A0AC61SAC9_9EURY</name>
<comment type="caution">
    <text evidence="1">The sequence shown here is derived from an EMBL/GenBank/DDBJ whole genome shotgun (WGS) entry which is preliminary data.</text>
</comment>
<organism evidence="1 2">
    <name type="scientific">Candidatus Methanomarinus sp</name>
    <dbReference type="NCBI Taxonomy" id="3386244"/>
    <lineage>
        <taxon>Archaea</taxon>
        <taxon>Methanobacteriati</taxon>
        <taxon>Methanobacteriota</taxon>
        <taxon>Stenosarchaea group</taxon>
        <taxon>Methanomicrobia</taxon>
        <taxon>Methanosarcinales</taxon>
        <taxon>ANME-2 cluster</taxon>
        <taxon>Candidatus Methanocomedenaceae</taxon>
        <taxon>Candidatus Methanomarinus</taxon>
    </lineage>
</organism>
<dbReference type="Proteomes" id="UP000315423">
    <property type="component" value="Unassembled WGS sequence"/>
</dbReference>
<dbReference type="EMBL" id="QYBA01000153">
    <property type="protein sequence ID" value="TKY91661.1"/>
    <property type="molecule type" value="Genomic_DNA"/>
</dbReference>
<gene>
    <name evidence="1" type="primary">phoU</name>
    <name evidence="1" type="ORF">C5S46_04660</name>
</gene>